<protein>
    <submittedName>
        <fullName evidence="1">Methyltransferase domain-containing protein</fullName>
    </submittedName>
</protein>
<dbReference type="AlphaFoldDB" id="A0A1M7Y370"/>
<dbReference type="Pfam" id="PF13578">
    <property type="entry name" value="Methyltransf_24"/>
    <property type="match status" value="1"/>
</dbReference>
<dbReference type="GO" id="GO:0032259">
    <property type="term" value="P:methylation"/>
    <property type="evidence" value="ECO:0007669"/>
    <property type="project" value="UniProtKB-KW"/>
</dbReference>
<name>A0A1M7Y370_9BACT</name>
<reference evidence="1 2" key="1">
    <citation type="submission" date="2016-12" db="EMBL/GenBank/DDBJ databases">
        <authorList>
            <person name="Song W.-J."/>
            <person name="Kurnit D.M."/>
        </authorList>
    </citation>
    <scope>NUCLEOTIDE SEQUENCE [LARGE SCALE GENOMIC DNA]</scope>
    <source>
        <strain evidence="1 2">DSM 18488</strain>
    </source>
</reference>
<dbReference type="Gene3D" id="3.40.50.150">
    <property type="entry name" value="Vaccinia Virus protein VP39"/>
    <property type="match status" value="1"/>
</dbReference>
<accession>A0A1M7Y370</accession>
<keyword evidence="1" id="KW-0489">Methyltransferase</keyword>
<dbReference type="Proteomes" id="UP000184603">
    <property type="component" value="Unassembled WGS sequence"/>
</dbReference>
<gene>
    <name evidence="1" type="ORF">SAMN02745220_01431</name>
</gene>
<keyword evidence="2" id="KW-1185">Reference proteome</keyword>
<dbReference type="STRING" id="1121416.SAMN02745220_01431"/>
<evidence type="ECO:0000313" key="2">
    <source>
        <dbReference type="Proteomes" id="UP000184603"/>
    </source>
</evidence>
<evidence type="ECO:0000313" key="1">
    <source>
        <dbReference type="EMBL" id="SHO46334.1"/>
    </source>
</evidence>
<organism evidence="1 2">
    <name type="scientific">Desulfopila aestuarii DSM 18488</name>
    <dbReference type="NCBI Taxonomy" id="1121416"/>
    <lineage>
        <taxon>Bacteria</taxon>
        <taxon>Pseudomonadati</taxon>
        <taxon>Thermodesulfobacteriota</taxon>
        <taxon>Desulfobulbia</taxon>
        <taxon>Desulfobulbales</taxon>
        <taxon>Desulfocapsaceae</taxon>
        <taxon>Desulfopila</taxon>
    </lineage>
</organism>
<dbReference type="EMBL" id="FRFE01000005">
    <property type="protein sequence ID" value="SHO46334.1"/>
    <property type="molecule type" value="Genomic_DNA"/>
</dbReference>
<dbReference type="InterPro" id="IPR029063">
    <property type="entry name" value="SAM-dependent_MTases_sf"/>
</dbReference>
<sequence length="212" mass="24237">MNSEMSSMTIEKLLRFFAGSPGYLQESGWLNSMERGEAVDKEGRPIPWITYPALDFLSPRIDSRMAVFEYGTGNSTFWWGKRVARLVSCEHDKEWYRAFKERVIADNTTYLFRRHKGGSTAYAEEIAGYPGQFDILVIDGRDRVNCIKNGLGALKPGGVVIWDNSDREEYQPGYDVLTGVRFARLDFWGLGPLSTRRWCTSIFYRADNCLGI</sequence>
<dbReference type="SUPFAM" id="SSF53335">
    <property type="entry name" value="S-adenosyl-L-methionine-dependent methyltransferases"/>
    <property type="match status" value="1"/>
</dbReference>
<dbReference type="GO" id="GO:0008168">
    <property type="term" value="F:methyltransferase activity"/>
    <property type="evidence" value="ECO:0007669"/>
    <property type="project" value="UniProtKB-KW"/>
</dbReference>
<proteinExistence type="predicted"/>
<keyword evidence="1" id="KW-0808">Transferase</keyword>